<dbReference type="SUPFAM" id="SSF52540">
    <property type="entry name" value="P-loop containing nucleoside triphosphate hydrolases"/>
    <property type="match status" value="1"/>
</dbReference>
<gene>
    <name evidence="10" type="ORF">PCANC_21453</name>
</gene>
<dbReference type="GO" id="GO:0000724">
    <property type="term" value="P:double-strand break repair via homologous recombination"/>
    <property type="evidence" value="ECO:0007669"/>
    <property type="project" value="TreeGrafter"/>
</dbReference>
<dbReference type="GO" id="GO:0005694">
    <property type="term" value="C:chromosome"/>
    <property type="evidence" value="ECO:0007669"/>
    <property type="project" value="TreeGrafter"/>
</dbReference>
<evidence type="ECO:0000256" key="5">
    <source>
        <dbReference type="ARBA" id="ARBA00023235"/>
    </source>
</evidence>
<comment type="similarity">
    <text evidence="1">Belongs to the helicase family. RecQ subfamily.</text>
</comment>
<evidence type="ECO:0000256" key="1">
    <source>
        <dbReference type="ARBA" id="ARBA00005446"/>
    </source>
</evidence>
<dbReference type="GO" id="GO:0005524">
    <property type="term" value="F:ATP binding"/>
    <property type="evidence" value="ECO:0007669"/>
    <property type="project" value="UniProtKB-KW"/>
</dbReference>
<evidence type="ECO:0000313" key="10">
    <source>
        <dbReference type="EMBL" id="PLW11579.1"/>
    </source>
</evidence>
<evidence type="ECO:0000313" key="11">
    <source>
        <dbReference type="Proteomes" id="UP000235388"/>
    </source>
</evidence>
<evidence type="ECO:0000256" key="7">
    <source>
        <dbReference type="ARBA" id="ARBA00034808"/>
    </source>
</evidence>
<evidence type="ECO:0000256" key="3">
    <source>
        <dbReference type="ARBA" id="ARBA00022840"/>
    </source>
</evidence>
<comment type="caution">
    <text evidence="10">The sequence shown here is derived from an EMBL/GenBank/DDBJ whole genome shotgun (WGS) entry which is preliminary data.</text>
</comment>
<evidence type="ECO:0000256" key="2">
    <source>
        <dbReference type="ARBA" id="ARBA00022741"/>
    </source>
</evidence>
<comment type="catalytic activity">
    <reaction evidence="6">
        <text>Couples ATP hydrolysis with the unwinding of duplex DNA by translocating in the 3'-5' direction.</text>
        <dbReference type="EC" id="5.6.2.4"/>
    </reaction>
</comment>
<dbReference type="InterPro" id="IPR027417">
    <property type="entry name" value="P-loop_NTPase"/>
</dbReference>
<dbReference type="PANTHER" id="PTHR13710">
    <property type="entry name" value="DNA HELICASE RECQ FAMILY MEMBER"/>
    <property type="match status" value="1"/>
</dbReference>
<evidence type="ECO:0000259" key="9">
    <source>
        <dbReference type="PROSITE" id="PS51194"/>
    </source>
</evidence>
<evidence type="ECO:0000256" key="4">
    <source>
        <dbReference type="ARBA" id="ARBA00023125"/>
    </source>
</evidence>
<protein>
    <recommendedName>
        <fullName evidence="7">DNA 3'-5' helicase</fullName>
        <ecNumber evidence="7">5.6.2.4</ecNumber>
    </recommendedName>
</protein>
<dbReference type="InterPro" id="IPR011545">
    <property type="entry name" value="DEAD/DEAH_box_helicase_dom"/>
</dbReference>
<keyword evidence="3" id="KW-0067">ATP-binding</keyword>
<feature type="domain" description="Helicase C-terminal" evidence="9">
    <location>
        <begin position="287"/>
        <end position="434"/>
    </location>
</feature>
<dbReference type="Proteomes" id="UP000235388">
    <property type="component" value="Unassembled WGS sequence"/>
</dbReference>
<sequence length="448" mass="49892">MPQRRSKKKKQGQNLALTRNITNKSDLDLAEYIADDALQCYPVNQPSKPLQIEAVVRLARLRNTFVMAGTGFGKSCISEMYVHLFATSKKPVVLVLNPLNALGDNQVQEKIQQGYTAVNLKKLTFNAKVANQILHGSYTFVYLSPEVSLNNELFTEIYYNTKFQERLVLTVVDKAHMIYSWGLVASGKAKISKAHKRHQDRALFRPSYGDLGTQLMATEDSPILLLSATCRPLAIAEILKCLSIEESNINFVRGELTRPEIRILRFPMNCSLKSANNLVAMFASKEQFDDDLLVPTLIYSGTRNATLEVMKVVNEARATPTGENNPKSHLICHYHACTGDADKEDTISGYEDGSFPMISCTMALGLGQNWKRVRRVIHMGRGDPSSICQMIGRCGRDGKPGLAILFMEKKRKSGINQLGGLTGPKVDKEVDDTRMDALALTPVRIYSN</sequence>
<dbReference type="STRING" id="200324.A0A2N5SEF2"/>
<dbReference type="PROSITE" id="PS51192">
    <property type="entry name" value="HELICASE_ATP_BIND_1"/>
    <property type="match status" value="1"/>
</dbReference>
<dbReference type="Pfam" id="PF00270">
    <property type="entry name" value="DEAD"/>
    <property type="match status" value="1"/>
</dbReference>
<keyword evidence="11" id="KW-1185">Reference proteome</keyword>
<dbReference type="GO" id="GO:0043138">
    <property type="term" value="F:3'-5' DNA helicase activity"/>
    <property type="evidence" value="ECO:0007669"/>
    <property type="project" value="UniProtKB-EC"/>
</dbReference>
<organism evidence="10 11">
    <name type="scientific">Puccinia coronata f. sp. avenae</name>
    <dbReference type="NCBI Taxonomy" id="200324"/>
    <lineage>
        <taxon>Eukaryota</taxon>
        <taxon>Fungi</taxon>
        <taxon>Dikarya</taxon>
        <taxon>Basidiomycota</taxon>
        <taxon>Pucciniomycotina</taxon>
        <taxon>Pucciniomycetes</taxon>
        <taxon>Pucciniales</taxon>
        <taxon>Pucciniaceae</taxon>
        <taxon>Puccinia</taxon>
    </lineage>
</organism>
<keyword evidence="2" id="KW-0547">Nucleotide-binding</keyword>
<dbReference type="EC" id="5.6.2.4" evidence="7"/>
<dbReference type="GO" id="GO:0005737">
    <property type="term" value="C:cytoplasm"/>
    <property type="evidence" value="ECO:0007669"/>
    <property type="project" value="TreeGrafter"/>
</dbReference>
<dbReference type="SMART" id="SM00490">
    <property type="entry name" value="HELICc"/>
    <property type="match status" value="1"/>
</dbReference>
<dbReference type="PANTHER" id="PTHR13710:SF105">
    <property type="entry name" value="ATP-DEPENDENT DNA HELICASE Q1"/>
    <property type="match status" value="1"/>
</dbReference>
<dbReference type="AlphaFoldDB" id="A0A2N5SEF2"/>
<accession>A0A2N5SEF2</accession>
<keyword evidence="5" id="KW-0413">Isomerase</keyword>
<dbReference type="InterPro" id="IPR001650">
    <property type="entry name" value="Helicase_C-like"/>
</dbReference>
<dbReference type="InterPro" id="IPR014001">
    <property type="entry name" value="Helicase_ATP-bd"/>
</dbReference>
<name>A0A2N5SEF2_9BASI</name>
<dbReference type="GO" id="GO:0003677">
    <property type="term" value="F:DNA binding"/>
    <property type="evidence" value="ECO:0007669"/>
    <property type="project" value="UniProtKB-KW"/>
</dbReference>
<dbReference type="EMBL" id="PGCJ01001014">
    <property type="protein sequence ID" value="PLW11579.1"/>
    <property type="molecule type" value="Genomic_DNA"/>
</dbReference>
<evidence type="ECO:0000256" key="6">
    <source>
        <dbReference type="ARBA" id="ARBA00034617"/>
    </source>
</evidence>
<feature type="domain" description="Helicase ATP-binding" evidence="8">
    <location>
        <begin position="55"/>
        <end position="248"/>
    </location>
</feature>
<reference evidence="10 11" key="1">
    <citation type="submission" date="2017-11" db="EMBL/GenBank/DDBJ databases">
        <title>De novo assembly and phasing of dikaryotic genomes from two isolates of Puccinia coronata f. sp. avenae, the causal agent of oat crown rust.</title>
        <authorList>
            <person name="Miller M.E."/>
            <person name="Zhang Y."/>
            <person name="Omidvar V."/>
            <person name="Sperschneider J."/>
            <person name="Schwessinger B."/>
            <person name="Raley C."/>
            <person name="Palmer J.M."/>
            <person name="Garnica D."/>
            <person name="Upadhyaya N."/>
            <person name="Rathjen J."/>
            <person name="Taylor J.M."/>
            <person name="Park R.F."/>
            <person name="Dodds P.N."/>
            <person name="Hirsch C.D."/>
            <person name="Kianian S.F."/>
            <person name="Figueroa M."/>
        </authorList>
    </citation>
    <scope>NUCLEOTIDE SEQUENCE [LARGE SCALE GENOMIC DNA]</scope>
    <source>
        <strain evidence="10">12NC29</strain>
    </source>
</reference>
<keyword evidence="4" id="KW-0238">DNA-binding</keyword>
<evidence type="ECO:0000259" key="8">
    <source>
        <dbReference type="PROSITE" id="PS51192"/>
    </source>
</evidence>
<dbReference type="PROSITE" id="PS51194">
    <property type="entry name" value="HELICASE_CTER"/>
    <property type="match status" value="1"/>
</dbReference>
<dbReference type="Gene3D" id="3.40.50.300">
    <property type="entry name" value="P-loop containing nucleotide triphosphate hydrolases"/>
    <property type="match status" value="2"/>
</dbReference>
<dbReference type="GO" id="GO:0009378">
    <property type="term" value="F:four-way junction helicase activity"/>
    <property type="evidence" value="ECO:0007669"/>
    <property type="project" value="TreeGrafter"/>
</dbReference>
<dbReference type="Pfam" id="PF00271">
    <property type="entry name" value="Helicase_C"/>
    <property type="match status" value="1"/>
</dbReference>
<proteinExistence type="inferred from homology"/>
<dbReference type="OrthoDB" id="2503069at2759"/>